<feature type="region of interest" description="Disordered" evidence="1">
    <location>
        <begin position="23"/>
        <end position="91"/>
    </location>
</feature>
<dbReference type="RefSeq" id="WP_163681839.1">
    <property type="nucleotide sequence ID" value="NZ_JAAIYP010000042.1"/>
</dbReference>
<name>A0A7C9V0P3_9PROT</name>
<feature type="domain" description="Smr" evidence="2">
    <location>
        <begin position="101"/>
        <end position="183"/>
    </location>
</feature>
<dbReference type="EMBL" id="JAAIYP010000042">
    <property type="protein sequence ID" value="NFV81615.1"/>
    <property type="molecule type" value="Genomic_DNA"/>
</dbReference>
<feature type="compositionally biased region" description="Basic and acidic residues" evidence="1">
    <location>
        <begin position="82"/>
        <end position="91"/>
    </location>
</feature>
<dbReference type="PROSITE" id="PS50828">
    <property type="entry name" value="SMR"/>
    <property type="match status" value="1"/>
</dbReference>
<organism evidence="3 4">
    <name type="scientific">Magnetospirillum aberrantis SpK</name>
    <dbReference type="NCBI Taxonomy" id="908842"/>
    <lineage>
        <taxon>Bacteria</taxon>
        <taxon>Pseudomonadati</taxon>
        <taxon>Pseudomonadota</taxon>
        <taxon>Alphaproteobacteria</taxon>
        <taxon>Rhodospirillales</taxon>
        <taxon>Rhodospirillaceae</taxon>
        <taxon>Magnetospirillum</taxon>
    </lineage>
</organism>
<evidence type="ECO:0000313" key="4">
    <source>
        <dbReference type="Proteomes" id="UP000480684"/>
    </source>
</evidence>
<protein>
    <recommendedName>
        <fullName evidence="2">Smr domain-containing protein</fullName>
    </recommendedName>
</protein>
<dbReference type="Gene3D" id="3.30.1370.110">
    <property type="match status" value="1"/>
</dbReference>
<dbReference type="InterPro" id="IPR036063">
    <property type="entry name" value="Smr_dom_sf"/>
</dbReference>
<dbReference type="PANTHER" id="PTHR35562:SF2">
    <property type="entry name" value="DNA ENDONUCLEASE SMRA-RELATED"/>
    <property type="match status" value="1"/>
</dbReference>
<dbReference type="AlphaFoldDB" id="A0A7C9V0P3"/>
<dbReference type="SUPFAM" id="SSF160443">
    <property type="entry name" value="SMR domain-like"/>
    <property type="match status" value="1"/>
</dbReference>
<evidence type="ECO:0000259" key="2">
    <source>
        <dbReference type="PROSITE" id="PS50828"/>
    </source>
</evidence>
<dbReference type="SMART" id="SM00463">
    <property type="entry name" value="SMR"/>
    <property type="match status" value="1"/>
</dbReference>
<sequence>MSGRGRRRILTPDEVRIWRAVADTVTPLPGRAVEGTGDEVETPPAEPAPAPPPPAIPPARPSKTPMPARPLPDLRSGVTPGLDKRSSERMKRGEMEIDGRLDLHGMTQDVAHAALVGFVSRAYDGGRRCLLVITGKGYREGTGVLRANVPRWLNQSPCRERILGFSTARPQHGGEGALYVLIKRRR</sequence>
<feature type="compositionally biased region" description="Pro residues" evidence="1">
    <location>
        <begin position="44"/>
        <end position="60"/>
    </location>
</feature>
<dbReference type="InterPro" id="IPR002625">
    <property type="entry name" value="Smr_dom"/>
</dbReference>
<evidence type="ECO:0000313" key="3">
    <source>
        <dbReference type="EMBL" id="NFV81615.1"/>
    </source>
</evidence>
<dbReference type="PANTHER" id="PTHR35562">
    <property type="entry name" value="DNA ENDONUCLEASE SMRA-RELATED"/>
    <property type="match status" value="1"/>
</dbReference>
<dbReference type="Proteomes" id="UP000480684">
    <property type="component" value="Unassembled WGS sequence"/>
</dbReference>
<comment type="caution">
    <text evidence="3">The sequence shown here is derived from an EMBL/GenBank/DDBJ whole genome shotgun (WGS) entry which is preliminary data.</text>
</comment>
<keyword evidence="4" id="KW-1185">Reference proteome</keyword>
<accession>A0A7C9V0P3</accession>
<evidence type="ECO:0000256" key="1">
    <source>
        <dbReference type="SAM" id="MobiDB-lite"/>
    </source>
</evidence>
<dbReference type="Pfam" id="PF01713">
    <property type="entry name" value="Smr"/>
    <property type="match status" value="1"/>
</dbReference>
<reference evidence="3 4" key="1">
    <citation type="submission" date="2020-02" db="EMBL/GenBank/DDBJ databases">
        <authorList>
            <person name="Dziuba M."/>
            <person name="Kuznetsov B."/>
            <person name="Mardanov A."/>
            <person name="Ravin N."/>
            <person name="Grouzdev D."/>
        </authorList>
    </citation>
    <scope>NUCLEOTIDE SEQUENCE [LARGE SCALE GENOMIC DNA]</scope>
    <source>
        <strain evidence="3 4">SpK</strain>
    </source>
</reference>
<gene>
    <name evidence="3" type="ORF">G4223_16010</name>
</gene>
<proteinExistence type="predicted"/>